<accession>A0A9P4UKY6</accession>
<evidence type="ECO:0000313" key="2">
    <source>
        <dbReference type="EMBL" id="KAF2716791.1"/>
    </source>
</evidence>
<dbReference type="AlphaFoldDB" id="A0A9P4UKY6"/>
<reference evidence="2" key="1">
    <citation type="journal article" date="2020" name="Stud. Mycol.">
        <title>101 Dothideomycetes genomes: a test case for predicting lifestyles and emergence of pathogens.</title>
        <authorList>
            <person name="Haridas S."/>
            <person name="Albert R."/>
            <person name="Binder M."/>
            <person name="Bloem J."/>
            <person name="Labutti K."/>
            <person name="Salamov A."/>
            <person name="Andreopoulos B."/>
            <person name="Baker S."/>
            <person name="Barry K."/>
            <person name="Bills G."/>
            <person name="Bluhm B."/>
            <person name="Cannon C."/>
            <person name="Castanera R."/>
            <person name="Culley D."/>
            <person name="Daum C."/>
            <person name="Ezra D."/>
            <person name="Gonzalez J."/>
            <person name="Henrissat B."/>
            <person name="Kuo A."/>
            <person name="Liang C."/>
            <person name="Lipzen A."/>
            <person name="Lutzoni F."/>
            <person name="Magnuson J."/>
            <person name="Mondo S."/>
            <person name="Nolan M."/>
            <person name="Ohm R."/>
            <person name="Pangilinan J."/>
            <person name="Park H.-J."/>
            <person name="Ramirez L."/>
            <person name="Alfaro M."/>
            <person name="Sun H."/>
            <person name="Tritt A."/>
            <person name="Yoshinaga Y."/>
            <person name="Zwiers L.-H."/>
            <person name="Turgeon B."/>
            <person name="Goodwin S."/>
            <person name="Spatafora J."/>
            <person name="Crous P."/>
            <person name="Grigoriev I."/>
        </authorList>
    </citation>
    <scope>NUCLEOTIDE SEQUENCE</scope>
    <source>
        <strain evidence="2">CBS 116435</strain>
    </source>
</reference>
<sequence>MAIGIGLKVLGVGGGAYLIARKLHGNHHHHPSCDGFRRSPPCYGPCESHDSLGLPSARGHRPLSTSDTEIRMPSKPSIIAPQGQSWSLDAGRYQA</sequence>
<protein>
    <submittedName>
        <fullName evidence="2">Uncharacterized protein</fullName>
    </submittedName>
</protein>
<keyword evidence="3" id="KW-1185">Reference proteome</keyword>
<name>A0A9P4UKY6_9PEZI</name>
<gene>
    <name evidence="2" type="ORF">K431DRAFT_171260</name>
</gene>
<dbReference type="EMBL" id="MU003862">
    <property type="protein sequence ID" value="KAF2716791.1"/>
    <property type="molecule type" value="Genomic_DNA"/>
</dbReference>
<evidence type="ECO:0000256" key="1">
    <source>
        <dbReference type="SAM" id="MobiDB-lite"/>
    </source>
</evidence>
<feature type="region of interest" description="Disordered" evidence="1">
    <location>
        <begin position="51"/>
        <end position="95"/>
    </location>
</feature>
<evidence type="ECO:0000313" key="3">
    <source>
        <dbReference type="Proteomes" id="UP000799441"/>
    </source>
</evidence>
<comment type="caution">
    <text evidence="2">The sequence shown here is derived from an EMBL/GenBank/DDBJ whole genome shotgun (WGS) entry which is preliminary data.</text>
</comment>
<dbReference type="Proteomes" id="UP000799441">
    <property type="component" value="Unassembled WGS sequence"/>
</dbReference>
<organism evidence="2 3">
    <name type="scientific">Polychaeton citri CBS 116435</name>
    <dbReference type="NCBI Taxonomy" id="1314669"/>
    <lineage>
        <taxon>Eukaryota</taxon>
        <taxon>Fungi</taxon>
        <taxon>Dikarya</taxon>
        <taxon>Ascomycota</taxon>
        <taxon>Pezizomycotina</taxon>
        <taxon>Dothideomycetes</taxon>
        <taxon>Dothideomycetidae</taxon>
        <taxon>Capnodiales</taxon>
        <taxon>Capnodiaceae</taxon>
        <taxon>Polychaeton</taxon>
    </lineage>
</organism>
<proteinExistence type="predicted"/>